<protein>
    <submittedName>
        <fullName evidence="2">Uncharacterized protein</fullName>
    </submittedName>
</protein>
<evidence type="ECO:0000313" key="3">
    <source>
        <dbReference type="Proteomes" id="UP000001307"/>
    </source>
</evidence>
<keyword evidence="3" id="KW-1185">Reference proteome</keyword>
<dbReference type="EMBL" id="FN653080">
    <property type="protein sequence ID" value="CBY11258.1"/>
    <property type="molecule type" value="Genomic_DNA"/>
</dbReference>
<feature type="compositionally biased region" description="Polar residues" evidence="1">
    <location>
        <begin position="8"/>
        <end position="18"/>
    </location>
</feature>
<dbReference type="AlphaFoldDB" id="E4XMW2"/>
<name>E4XMW2_OIKDI</name>
<feature type="compositionally biased region" description="Low complexity" evidence="1">
    <location>
        <begin position="119"/>
        <end position="129"/>
    </location>
</feature>
<evidence type="ECO:0000256" key="1">
    <source>
        <dbReference type="SAM" id="MobiDB-lite"/>
    </source>
</evidence>
<organism evidence="2">
    <name type="scientific">Oikopleura dioica</name>
    <name type="common">Tunicate</name>
    <dbReference type="NCBI Taxonomy" id="34765"/>
    <lineage>
        <taxon>Eukaryota</taxon>
        <taxon>Metazoa</taxon>
        <taxon>Chordata</taxon>
        <taxon>Tunicata</taxon>
        <taxon>Appendicularia</taxon>
        <taxon>Copelata</taxon>
        <taxon>Oikopleuridae</taxon>
        <taxon>Oikopleura</taxon>
    </lineage>
</organism>
<proteinExistence type="predicted"/>
<gene>
    <name evidence="2" type="ORF">GSOID_T00015511001</name>
</gene>
<feature type="compositionally biased region" description="Polar residues" evidence="1">
    <location>
        <begin position="60"/>
        <end position="71"/>
    </location>
</feature>
<feature type="compositionally biased region" description="Polar residues" evidence="1">
    <location>
        <begin position="130"/>
        <end position="140"/>
    </location>
</feature>
<accession>E4XMW2</accession>
<dbReference type="InParanoid" id="E4XMW2"/>
<feature type="compositionally biased region" description="Basic and acidic residues" evidence="1">
    <location>
        <begin position="37"/>
        <end position="52"/>
    </location>
</feature>
<reference evidence="2" key="1">
    <citation type="journal article" date="2010" name="Science">
        <title>Plasticity of animal genome architecture unmasked by rapid evolution of a pelagic tunicate.</title>
        <authorList>
            <person name="Denoeud F."/>
            <person name="Henriet S."/>
            <person name="Mungpakdee S."/>
            <person name="Aury J.M."/>
            <person name="Da Silva C."/>
            <person name="Brinkmann H."/>
            <person name="Mikhaleva J."/>
            <person name="Olsen L.C."/>
            <person name="Jubin C."/>
            <person name="Canestro C."/>
            <person name="Bouquet J.M."/>
            <person name="Danks G."/>
            <person name="Poulain J."/>
            <person name="Campsteijn C."/>
            <person name="Adamski M."/>
            <person name="Cross I."/>
            <person name="Yadetie F."/>
            <person name="Muffato M."/>
            <person name="Louis A."/>
            <person name="Butcher S."/>
            <person name="Tsagkogeorga G."/>
            <person name="Konrad A."/>
            <person name="Singh S."/>
            <person name="Jensen M.F."/>
            <person name="Cong E.H."/>
            <person name="Eikeseth-Otteraa H."/>
            <person name="Noel B."/>
            <person name="Anthouard V."/>
            <person name="Porcel B.M."/>
            <person name="Kachouri-Lafond R."/>
            <person name="Nishino A."/>
            <person name="Ugolini M."/>
            <person name="Chourrout P."/>
            <person name="Nishida H."/>
            <person name="Aasland R."/>
            <person name="Huzurbazar S."/>
            <person name="Westhof E."/>
            <person name="Delsuc F."/>
            <person name="Lehrach H."/>
            <person name="Reinhardt R."/>
            <person name="Weissenbach J."/>
            <person name="Roy S.W."/>
            <person name="Artiguenave F."/>
            <person name="Postlethwait J.H."/>
            <person name="Manak J.R."/>
            <person name="Thompson E.M."/>
            <person name="Jaillon O."/>
            <person name="Du Pasquier L."/>
            <person name="Boudinot P."/>
            <person name="Liberles D.A."/>
            <person name="Volff J.N."/>
            <person name="Philippe H."/>
            <person name="Lenhard B."/>
            <person name="Roest Crollius H."/>
            <person name="Wincker P."/>
            <person name="Chourrout D."/>
        </authorList>
    </citation>
    <scope>NUCLEOTIDE SEQUENCE [LARGE SCALE GENOMIC DNA]</scope>
</reference>
<evidence type="ECO:0000313" key="2">
    <source>
        <dbReference type="EMBL" id="CBY11258.1"/>
    </source>
</evidence>
<feature type="compositionally biased region" description="Pro residues" evidence="1">
    <location>
        <begin position="73"/>
        <end position="88"/>
    </location>
</feature>
<sequence>MQIPLRKTTPSPIVNSRPLNPPVPDHIQAPEAAPEAVPEKEVQNTPVGHDDTVFFDCETDLNSPRNSTNTPGAPIPEEPQVPLNPPENAPWGEIAPINHIPLPPARANTTSTTRRKIAPSRQPSSASPAKTRSQARTMSFPSLEDLIGGTSRSFDPQTTLVTFTPGQLTPVENALPPSDYDPDKDSLQLTSDESLPASPKTVPPPPPKKRKADPAPEPLTITR</sequence>
<feature type="compositionally biased region" description="Polar residues" evidence="1">
    <location>
        <begin position="150"/>
        <end position="167"/>
    </location>
</feature>
<feature type="region of interest" description="Disordered" evidence="1">
    <location>
        <begin position="1"/>
        <end position="223"/>
    </location>
</feature>
<dbReference type="Proteomes" id="UP000001307">
    <property type="component" value="Unassembled WGS sequence"/>
</dbReference>